<feature type="transmembrane region" description="Helical" evidence="1">
    <location>
        <begin position="94"/>
        <end position="114"/>
    </location>
</feature>
<dbReference type="AlphaFoldDB" id="A0A6C0EB64"/>
<organism evidence="2">
    <name type="scientific">viral metagenome</name>
    <dbReference type="NCBI Taxonomy" id="1070528"/>
    <lineage>
        <taxon>unclassified sequences</taxon>
        <taxon>metagenomes</taxon>
        <taxon>organismal metagenomes</taxon>
    </lineage>
</organism>
<feature type="transmembrane region" description="Helical" evidence="1">
    <location>
        <begin position="6"/>
        <end position="22"/>
    </location>
</feature>
<reference evidence="2" key="1">
    <citation type="journal article" date="2020" name="Nature">
        <title>Giant virus diversity and host interactions through global metagenomics.</title>
        <authorList>
            <person name="Schulz F."/>
            <person name="Roux S."/>
            <person name="Paez-Espino D."/>
            <person name="Jungbluth S."/>
            <person name="Walsh D.A."/>
            <person name="Denef V.J."/>
            <person name="McMahon K.D."/>
            <person name="Konstantinidis K.T."/>
            <person name="Eloe-Fadrosh E.A."/>
            <person name="Kyrpides N.C."/>
            <person name="Woyke T."/>
        </authorList>
    </citation>
    <scope>NUCLEOTIDE SEQUENCE</scope>
    <source>
        <strain evidence="2">GVMAG-M-3300023179-27</strain>
    </source>
</reference>
<dbReference type="InterPro" id="IPR021218">
    <property type="entry name" value="DUF2784"/>
</dbReference>
<evidence type="ECO:0000256" key="1">
    <source>
        <dbReference type="SAM" id="Phobius"/>
    </source>
</evidence>
<evidence type="ECO:0000313" key="2">
    <source>
        <dbReference type="EMBL" id="QHT26417.1"/>
    </source>
</evidence>
<sequence length="133" mass="15957">MHKLLLYLIMLLHSLYILFVVVTPFTNSIQLLMLHSVMIPFMILHWLTNNNTCALTIIEHSLRKRIYGTDDVNECFTYRLITPIYDFKMNNEDFSSFIILVTIVLWFMSLSKLYKMYKNGDIEQYYKMLQNKI</sequence>
<accession>A0A6C0EB64</accession>
<name>A0A6C0EB64_9ZZZZ</name>
<keyword evidence="1" id="KW-0812">Transmembrane</keyword>
<proteinExistence type="predicted"/>
<protein>
    <submittedName>
        <fullName evidence="2">Uncharacterized protein</fullName>
    </submittedName>
</protein>
<keyword evidence="1" id="KW-1133">Transmembrane helix</keyword>
<dbReference type="EMBL" id="MN739788">
    <property type="protein sequence ID" value="QHT26417.1"/>
    <property type="molecule type" value="Genomic_DNA"/>
</dbReference>
<dbReference type="Pfam" id="PF10861">
    <property type="entry name" value="DUF2784"/>
    <property type="match status" value="1"/>
</dbReference>
<keyword evidence="1" id="KW-0472">Membrane</keyword>